<reference evidence="1" key="1">
    <citation type="journal article" date="2014" name="Int. J. Syst. Evol. Microbiol.">
        <title>Complete genome of a new Firmicutes species belonging to the dominant human colonic microbiota ('Ruminococcus bicirculans') reveals two chromosomes and a selective capacity to utilize plant glucans.</title>
        <authorList>
            <consortium name="NISC Comparative Sequencing Program"/>
            <person name="Wegmann U."/>
            <person name="Louis P."/>
            <person name="Goesmann A."/>
            <person name="Henrissat B."/>
            <person name="Duncan S.H."/>
            <person name="Flint H.J."/>
        </authorList>
    </citation>
    <scope>NUCLEOTIDE SEQUENCE</scope>
    <source>
        <strain evidence="1">CGMCC 1.18437</strain>
    </source>
</reference>
<dbReference type="AlphaFoldDB" id="A0A7W8KEC1"/>
<sequence length="72" mass="8019">MTETLHVRWKPGTLDTLLVTTPRGVVEWTARDFRRRFGPAAIADLYLRGRTAVSCEALPHQSFAQPVAGRVA</sequence>
<evidence type="ECO:0000313" key="3">
    <source>
        <dbReference type="Proteomes" id="UP000539473"/>
    </source>
</evidence>
<protein>
    <submittedName>
        <fullName evidence="2">Uncharacterized protein</fullName>
    </submittedName>
</protein>
<organism evidence="2 3">
    <name type="scientific">Deinococcus metalli</name>
    <dbReference type="NCBI Taxonomy" id="1141878"/>
    <lineage>
        <taxon>Bacteria</taxon>
        <taxon>Thermotogati</taxon>
        <taxon>Deinococcota</taxon>
        <taxon>Deinococci</taxon>
        <taxon>Deinococcales</taxon>
        <taxon>Deinococcaceae</taxon>
        <taxon>Deinococcus</taxon>
    </lineage>
</organism>
<reference evidence="2 3" key="3">
    <citation type="submission" date="2020-08" db="EMBL/GenBank/DDBJ databases">
        <title>Genomic Encyclopedia of Type Strains, Phase IV (KMG-IV): sequencing the most valuable type-strain genomes for metagenomic binning, comparative biology and taxonomic classification.</title>
        <authorList>
            <person name="Goeker M."/>
        </authorList>
    </citation>
    <scope>NUCLEOTIDE SEQUENCE [LARGE SCALE GENOMIC DNA]</scope>
    <source>
        <strain evidence="2 3">DSM 27521</strain>
    </source>
</reference>
<proteinExistence type="predicted"/>
<comment type="caution">
    <text evidence="2">The sequence shown here is derived from an EMBL/GenBank/DDBJ whole genome shotgun (WGS) entry which is preliminary data.</text>
</comment>
<reference evidence="1" key="4">
    <citation type="submission" date="2024-05" db="EMBL/GenBank/DDBJ databases">
        <authorList>
            <person name="Sun Q."/>
            <person name="Zhou Y."/>
        </authorList>
    </citation>
    <scope>NUCLEOTIDE SEQUENCE</scope>
    <source>
        <strain evidence="1">CGMCC 1.18437</strain>
    </source>
</reference>
<keyword evidence="4" id="KW-1185">Reference proteome</keyword>
<evidence type="ECO:0000313" key="1">
    <source>
        <dbReference type="EMBL" id="GHF42964.1"/>
    </source>
</evidence>
<evidence type="ECO:0000313" key="2">
    <source>
        <dbReference type="EMBL" id="MBB5376586.1"/>
    </source>
</evidence>
<reference evidence="4" key="2">
    <citation type="journal article" date="2019" name="Int. J. Syst. Evol. Microbiol.">
        <title>The Global Catalogue of Microorganisms (GCM) 10K type strain sequencing project: providing services to taxonomists for standard genome sequencing and annotation.</title>
        <authorList>
            <consortium name="The Broad Institute Genomics Platform"/>
            <consortium name="The Broad Institute Genome Sequencing Center for Infectious Disease"/>
            <person name="Wu L."/>
            <person name="Ma J."/>
        </authorList>
    </citation>
    <scope>NUCLEOTIDE SEQUENCE [LARGE SCALE GENOMIC DNA]</scope>
    <source>
        <strain evidence="4">CGMCC 1.18437</strain>
    </source>
</reference>
<name>A0A7W8KEC1_9DEIO</name>
<dbReference type="Proteomes" id="UP000619376">
    <property type="component" value="Unassembled WGS sequence"/>
</dbReference>
<evidence type="ECO:0000313" key="4">
    <source>
        <dbReference type="Proteomes" id="UP000619376"/>
    </source>
</evidence>
<dbReference type="RefSeq" id="WP_184111305.1">
    <property type="nucleotide sequence ID" value="NZ_BNAJ01000004.1"/>
</dbReference>
<accession>A0A7W8KEC1</accession>
<gene>
    <name evidence="1" type="ORF">GCM10017781_19160</name>
    <name evidence="2" type="ORF">HNQ07_002050</name>
</gene>
<dbReference type="EMBL" id="JACHFK010000004">
    <property type="protein sequence ID" value="MBB5376586.1"/>
    <property type="molecule type" value="Genomic_DNA"/>
</dbReference>
<dbReference type="Proteomes" id="UP000539473">
    <property type="component" value="Unassembled WGS sequence"/>
</dbReference>
<dbReference type="EMBL" id="BNAJ01000004">
    <property type="protein sequence ID" value="GHF42964.1"/>
    <property type="molecule type" value="Genomic_DNA"/>
</dbReference>